<dbReference type="Proteomes" id="UP000304900">
    <property type="component" value="Unassembled WGS sequence"/>
</dbReference>
<dbReference type="AlphaFoldDB" id="A0A4U6CXZ1"/>
<organism evidence="1 2">
    <name type="scientific">Dyadobacter frigoris</name>
    <dbReference type="NCBI Taxonomy" id="2576211"/>
    <lineage>
        <taxon>Bacteria</taxon>
        <taxon>Pseudomonadati</taxon>
        <taxon>Bacteroidota</taxon>
        <taxon>Cytophagia</taxon>
        <taxon>Cytophagales</taxon>
        <taxon>Spirosomataceae</taxon>
        <taxon>Dyadobacter</taxon>
    </lineage>
</organism>
<protein>
    <recommendedName>
        <fullName evidence="3">Lipoprotein</fullName>
    </recommendedName>
</protein>
<name>A0A4U6CXZ1_9BACT</name>
<comment type="caution">
    <text evidence="1">The sequence shown here is derived from an EMBL/GenBank/DDBJ whole genome shotgun (WGS) entry which is preliminary data.</text>
</comment>
<proteinExistence type="predicted"/>
<evidence type="ECO:0000313" key="2">
    <source>
        <dbReference type="Proteomes" id="UP000304900"/>
    </source>
</evidence>
<reference evidence="1 2" key="1">
    <citation type="submission" date="2019-05" db="EMBL/GenBank/DDBJ databases">
        <title>Dyadobacter AR-3-8 sp. nov., isolated from arctic soil.</title>
        <authorList>
            <person name="Chaudhary D.K."/>
        </authorList>
    </citation>
    <scope>NUCLEOTIDE SEQUENCE [LARGE SCALE GENOMIC DNA]</scope>
    <source>
        <strain evidence="1 2">AR-3-8</strain>
    </source>
</reference>
<evidence type="ECO:0008006" key="3">
    <source>
        <dbReference type="Google" id="ProtNLM"/>
    </source>
</evidence>
<keyword evidence="2" id="KW-1185">Reference proteome</keyword>
<sequence>MTRTIQIFVLAIFLLSCTKKQERSEEVYYIIGKTEQKKNNDPIDPTEPPPLPIPFYGGFNFILADSSRVYFHNKYHRYEPCESTSNPVRPPRLFLFPEQLREVKVKDLRKFLTIIYKDTIDMDYRKNPRWGIDSILITGYFLSVISSPSDTIKHEGFKIIDDFIRQNNFRYTVIRKWTEEEQYVTAAKIQHIKYDPNTIKWKVGFEQ</sequence>
<dbReference type="RefSeq" id="WP_137343154.1">
    <property type="nucleotide sequence ID" value="NZ_BSQH01000012.1"/>
</dbReference>
<gene>
    <name evidence="1" type="ORF">FDK13_27110</name>
</gene>
<evidence type="ECO:0000313" key="1">
    <source>
        <dbReference type="EMBL" id="TKT88617.1"/>
    </source>
</evidence>
<dbReference type="PROSITE" id="PS51257">
    <property type="entry name" value="PROKAR_LIPOPROTEIN"/>
    <property type="match status" value="1"/>
</dbReference>
<dbReference type="OrthoDB" id="1341756at2"/>
<dbReference type="EMBL" id="SZVO01000015">
    <property type="protein sequence ID" value="TKT88617.1"/>
    <property type="molecule type" value="Genomic_DNA"/>
</dbReference>
<accession>A0A4U6CXZ1</accession>